<accession>A0A1S1JLK7</accession>
<sequence>MCVSLSEFAGSARQCRRCVMTDAKRADASARRQENRVTVRTVTHNVRSQMSNASAAAVASLAPSSLSNLLVSLEAVSPGISSELLRSQSGALRRVPGMHNDVFSEVRENSNEASSKINGGKSDPMVVTKIQLASALCERDLVADGAIVDPLDAAAELERIETRIDAIASGAMSAPAPGTTFDQLPERTQKFYARHTLDEIGALTTVSQRMSDKLFEDVTEQAQVAAAPRPASDLVKRLNDEQDRPLTVADLIDGARRHHIDSTAGIQMASGATLVAGTGGGTAVLVDGVRLPVDPDARVADVLARIPDVDFEHFTRVPAGANASGLNTAVQSMLVGKSPRAQSMRLAARRRILERTFYGDTPMGYTADASGSAQLLAGKARAHTAAALASRPHSSRHGVDTEAQTTRIEGFDLSRHLRFARAARKEFLQTKVPPELLTDRAAQATLKRYAGSVSKDNRDAAARAGFQIRHRSNTLDADYPGAREKLVVDWDAVTPVHTAPPGKALCPEHADVRADGVAMVAAANQIARHGRNPELAGAQALLAEAKLASAFEVHRAVAGRDHEPRVLTSTQVVPSVYRGREAEFIADVFPTGGAFTTKGYTLTRRDGNVRGGAGRVRVRYLTGDAMPVTNADIIDTRTTFRVISAEVTVDGTVEVRAVDDQLAAQLSRSTP</sequence>
<name>A0A1S1JLK7_9MYCO</name>
<dbReference type="OrthoDB" id="4640991at2"/>
<dbReference type="STRING" id="1908205.BKG60_04695"/>
<proteinExistence type="predicted"/>
<gene>
    <name evidence="1" type="ORF">BKG61_27760</name>
</gene>
<protein>
    <submittedName>
        <fullName evidence="1">Uncharacterized protein</fullName>
    </submittedName>
</protein>
<dbReference type="Proteomes" id="UP000179636">
    <property type="component" value="Unassembled WGS sequence"/>
</dbReference>
<dbReference type="EMBL" id="MLHV01000042">
    <property type="protein sequence ID" value="OHT88338.1"/>
    <property type="molecule type" value="Genomic_DNA"/>
</dbReference>
<evidence type="ECO:0000313" key="2">
    <source>
        <dbReference type="Proteomes" id="UP000179636"/>
    </source>
</evidence>
<organism evidence="1 2">
    <name type="scientific">Mycobacterium syngnathidarum</name>
    <dbReference type="NCBI Taxonomy" id="1908205"/>
    <lineage>
        <taxon>Bacteria</taxon>
        <taxon>Bacillati</taxon>
        <taxon>Actinomycetota</taxon>
        <taxon>Actinomycetes</taxon>
        <taxon>Mycobacteriales</taxon>
        <taxon>Mycobacteriaceae</taxon>
        <taxon>Mycobacterium</taxon>
    </lineage>
</organism>
<evidence type="ECO:0000313" key="1">
    <source>
        <dbReference type="EMBL" id="OHT88338.1"/>
    </source>
</evidence>
<keyword evidence="2" id="KW-1185">Reference proteome</keyword>
<comment type="caution">
    <text evidence="1">The sequence shown here is derived from an EMBL/GenBank/DDBJ whole genome shotgun (WGS) entry which is preliminary data.</text>
</comment>
<reference evidence="1 2" key="1">
    <citation type="submission" date="2016-10" db="EMBL/GenBank/DDBJ databases">
        <title>Evaluation of Human, Animal and Environmental Mycobacterium chelonae Isolates by Core Genome Phylogenomic Analysis, Targeted Gene Comparison, and Anti-microbial Susceptibility Patterns: A Tale of Mistaken Identities.</title>
        <authorList>
            <person name="Fogelson S.B."/>
            <person name="Camus A.C."/>
            <person name="Lorenz W."/>
            <person name="Vasireddy R."/>
            <person name="Vasireddy S."/>
            <person name="Smith T."/>
            <person name="Brown-Elliott B.A."/>
            <person name="Wallace R.J.Jr."/>
            <person name="Hasan N.A."/>
            <person name="Reischl U."/>
            <person name="Sanchez S."/>
        </authorList>
    </citation>
    <scope>NUCLEOTIDE SEQUENCE [LARGE SCALE GENOMIC DNA]</scope>
    <source>
        <strain evidence="1 2">24999</strain>
    </source>
</reference>
<dbReference type="AlphaFoldDB" id="A0A1S1JLK7"/>